<dbReference type="SUPFAM" id="SSF53448">
    <property type="entry name" value="Nucleotide-diphospho-sugar transferases"/>
    <property type="match status" value="1"/>
</dbReference>
<dbReference type="Pfam" id="PF13692">
    <property type="entry name" value="Glyco_trans_1_4"/>
    <property type="match status" value="1"/>
</dbReference>
<sequence>MDEQPTIVIHDWDDTDGASKLARSLSSGPLAVTARKIAVVAHAEHRAARELLASMGFEVIQASVGATSGERKNMGIKSARGDVALLSSKAQLIDNEWLSKLSEEAGSSLAGVVGCKVVDDRGMILNAGFHVLSPECELFPLGGGKKDINQYYYAREVEGVDSTCMYIRREALDRVGGFDADLDGHYDDLDFCLNVKSEGFPVMCAGRVKVAVHGGADTARQVTDAAHEAYRERRAAYYADRYDTRVMWHSWINAPTGYAVSSQYLVLALEQLNVDVRYGFVYGVEEAPNDDRRIMEVRRKTKDLDVTQVVYGQGDVFFKNSGAYRVGYSMLEVTGIPADWVEQANALDEVWVPSQFNKETFAASGVTKPLYVMPLGVDTNYFHPFIDSREIEGRFVFLSVFEWGERKAPEALLQAYNQEFSSSDDVLLLLKVNNTDPAVNIERHIEAMRLRAERAPMAIVLNQNISSYQMGSLYCSSDCFVLPTRGEGWGMPTLEAMACGLPTISTSWSAQTEFFNDDVGYPINIKGLIPAVAKCPYYDGFEWADPDVDHLASLMRRVYDNRKEARAKGLRASIQAREKWTWLDAARRIKARLCEISG</sequence>
<comment type="caution">
    <text evidence="1">The sequence shown here is derived from an EMBL/GenBank/DDBJ whole genome shotgun (WGS) entry which is preliminary data.</text>
</comment>
<protein>
    <submittedName>
        <fullName evidence="1">Glycosyl transferase</fullName>
    </submittedName>
</protein>
<dbReference type="GO" id="GO:0016740">
    <property type="term" value="F:transferase activity"/>
    <property type="evidence" value="ECO:0007669"/>
    <property type="project" value="UniProtKB-KW"/>
</dbReference>
<gene>
    <name evidence="1" type="ORF">CVT63_00110</name>
</gene>
<evidence type="ECO:0000313" key="2">
    <source>
        <dbReference type="Proteomes" id="UP000233654"/>
    </source>
</evidence>
<reference evidence="1 2" key="1">
    <citation type="journal article" date="2017" name="ISME J.">
        <title>Potential for microbial H2 and metal transformations associated with novel bacteria and archaea in deep terrestrial subsurface sediments.</title>
        <authorList>
            <person name="Hernsdorf A.W."/>
            <person name="Amano Y."/>
            <person name="Miyakawa K."/>
            <person name="Ise K."/>
            <person name="Suzuki Y."/>
            <person name="Anantharaman K."/>
            <person name="Probst A."/>
            <person name="Burstein D."/>
            <person name="Thomas B.C."/>
            <person name="Banfield J.F."/>
        </authorList>
    </citation>
    <scope>NUCLEOTIDE SEQUENCE [LARGE SCALE GENOMIC DNA]</scope>
    <source>
        <strain evidence="1">HGW-Actinobacteria-3</strain>
    </source>
</reference>
<name>A0A2N3G8B4_9ACTN</name>
<evidence type="ECO:0000313" key="1">
    <source>
        <dbReference type="EMBL" id="PKQ28956.1"/>
    </source>
</evidence>
<dbReference type="Proteomes" id="UP000233654">
    <property type="component" value="Unassembled WGS sequence"/>
</dbReference>
<dbReference type="EMBL" id="PHEX01000001">
    <property type="protein sequence ID" value="PKQ28956.1"/>
    <property type="molecule type" value="Genomic_DNA"/>
</dbReference>
<dbReference type="PANTHER" id="PTHR46656:SF3">
    <property type="entry name" value="PUTATIVE-RELATED"/>
    <property type="match status" value="1"/>
</dbReference>
<dbReference type="InterPro" id="IPR029044">
    <property type="entry name" value="Nucleotide-diphossugar_trans"/>
</dbReference>
<keyword evidence="1" id="KW-0808">Transferase</keyword>
<dbReference type="Gene3D" id="3.40.50.2000">
    <property type="entry name" value="Glycogen Phosphorylase B"/>
    <property type="match status" value="1"/>
</dbReference>
<dbReference type="SUPFAM" id="SSF53756">
    <property type="entry name" value="UDP-Glycosyltransferase/glycogen phosphorylase"/>
    <property type="match status" value="1"/>
</dbReference>
<dbReference type="Gene3D" id="3.90.550.10">
    <property type="entry name" value="Spore Coat Polysaccharide Biosynthesis Protein SpsA, Chain A"/>
    <property type="match status" value="1"/>
</dbReference>
<dbReference type="AlphaFoldDB" id="A0A2N3G8B4"/>
<dbReference type="PANTHER" id="PTHR46656">
    <property type="entry name" value="PUTATIVE-RELATED"/>
    <property type="match status" value="1"/>
</dbReference>
<proteinExistence type="predicted"/>
<organism evidence="1 2">
    <name type="scientific">Candidatus Anoxymicrobium japonicum</name>
    <dbReference type="NCBI Taxonomy" id="2013648"/>
    <lineage>
        <taxon>Bacteria</taxon>
        <taxon>Bacillati</taxon>
        <taxon>Actinomycetota</taxon>
        <taxon>Candidatus Geothermincolia</taxon>
        <taxon>Candidatus Geothermincolales</taxon>
        <taxon>Candidatus Anoxymicrobiaceae</taxon>
        <taxon>Candidatus Anoxymicrobium</taxon>
    </lineage>
</organism>
<accession>A0A2N3G8B4</accession>